<dbReference type="Gene3D" id="3.40.50.720">
    <property type="entry name" value="NAD(P)-binding Rossmann-like Domain"/>
    <property type="match status" value="1"/>
</dbReference>
<reference evidence="2 3" key="2">
    <citation type="journal article" date="2016" name="Int. J. Syst. Evol. Microbiol.">
        <title>Bacillus gobiensis sp. nov., isolated from a soil sample.</title>
        <authorList>
            <person name="Liu B."/>
            <person name="Liu G.H."/>
            <person name="Cetin S."/>
            <person name="Schumann P."/>
            <person name="Pan Z.Z."/>
            <person name="Chen Q.Q."/>
        </authorList>
    </citation>
    <scope>NUCLEOTIDE SEQUENCE [LARGE SCALE GENOMIC DNA]</scope>
    <source>
        <strain evidence="2 3">FJAT-4402</strain>
    </source>
</reference>
<dbReference type="InterPro" id="IPR036291">
    <property type="entry name" value="NAD(P)-bd_dom_sf"/>
</dbReference>
<dbReference type="GO" id="GO:0042602">
    <property type="term" value="F:riboflavin reductase (NADPH) activity"/>
    <property type="evidence" value="ECO:0007669"/>
    <property type="project" value="TreeGrafter"/>
</dbReference>
<organism evidence="2 3">
    <name type="scientific">Bacillus gobiensis</name>
    <dbReference type="NCBI Taxonomy" id="1441095"/>
    <lineage>
        <taxon>Bacteria</taxon>
        <taxon>Bacillati</taxon>
        <taxon>Bacillota</taxon>
        <taxon>Bacilli</taxon>
        <taxon>Bacillales</taxon>
        <taxon>Bacillaceae</taxon>
        <taxon>Bacillus</taxon>
    </lineage>
</organism>
<dbReference type="Proteomes" id="UP000067625">
    <property type="component" value="Chromosome"/>
</dbReference>
<accession>A0A0M5JLG2</accession>
<keyword evidence="3" id="KW-1185">Reference proteome</keyword>
<evidence type="ECO:0000313" key="3">
    <source>
        <dbReference type="Proteomes" id="UP000067625"/>
    </source>
</evidence>
<evidence type="ECO:0000313" key="2">
    <source>
        <dbReference type="EMBL" id="ALC81201.1"/>
    </source>
</evidence>
<dbReference type="AlphaFoldDB" id="A0A0M5JLG2"/>
<sequence length="184" mass="20332">MQITIFGASGSVGQYLIDEAIKRGHQVIAVSRDHNRIKNPNPNIRAMSVEYDDPYSLDLTLKGSEAAIISLGDYHVVQPTEAIIMAMKRQNVKRVEILTGFGTSSISRRKLNPLMKVTMQGVRLLAYAGFKSKEAQDQLTRNSGLVYTIIQPPTLTFGSPTGTYRHGTVIIKGNRFLGNLVELI</sequence>
<dbReference type="PANTHER" id="PTHR43355">
    <property type="entry name" value="FLAVIN REDUCTASE (NADPH)"/>
    <property type="match status" value="1"/>
</dbReference>
<name>A0A0M5JLG2_9BACI</name>
<evidence type="ECO:0000259" key="1">
    <source>
        <dbReference type="Pfam" id="PF13460"/>
    </source>
</evidence>
<reference evidence="3" key="1">
    <citation type="submission" date="2015-08" db="EMBL/GenBank/DDBJ databases">
        <title>Genome sequencing project for genomic taxonomy and phylogenomics of Bacillus-like bacteria.</title>
        <authorList>
            <person name="Liu B."/>
            <person name="Wang J."/>
            <person name="Zhu Y."/>
            <person name="Liu G."/>
            <person name="Chen Q."/>
            <person name="Chen Z."/>
            <person name="Lan J."/>
            <person name="Che J."/>
            <person name="Ge C."/>
            <person name="Shi H."/>
            <person name="Pan Z."/>
            <person name="Liu X."/>
        </authorList>
    </citation>
    <scope>NUCLEOTIDE SEQUENCE [LARGE SCALE GENOMIC DNA]</scope>
    <source>
        <strain evidence="3">FJAT-4402</strain>
    </source>
</reference>
<dbReference type="Pfam" id="PF13460">
    <property type="entry name" value="NAD_binding_10"/>
    <property type="match status" value="1"/>
</dbReference>
<gene>
    <name evidence="2" type="ORF">AM592_06020</name>
</gene>
<dbReference type="STRING" id="1441095.AM592_06020"/>
<protein>
    <recommendedName>
        <fullName evidence="1">NAD(P)-binding domain-containing protein</fullName>
    </recommendedName>
</protein>
<dbReference type="EMBL" id="CP012600">
    <property type="protein sequence ID" value="ALC81201.1"/>
    <property type="molecule type" value="Genomic_DNA"/>
</dbReference>
<proteinExistence type="predicted"/>
<dbReference type="SUPFAM" id="SSF51735">
    <property type="entry name" value="NAD(P)-binding Rossmann-fold domains"/>
    <property type="match status" value="1"/>
</dbReference>
<dbReference type="PANTHER" id="PTHR43355:SF2">
    <property type="entry name" value="FLAVIN REDUCTASE (NADPH)"/>
    <property type="match status" value="1"/>
</dbReference>
<dbReference type="OrthoDB" id="9785372at2"/>
<dbReference type="RefSeq" id="WP_053602951.1">
    <property type="nucleotide sequence ID" value="NZ_CP012600.1"/>
</dbReference>
<dbReference type="InterPro" id="IPR051606">
    <property type="entry name" value="Polyketide_Oxido-like"/>
</dbReference>
<dbReference type="InterPro" id="IPR016040">
    <property type="entry name" value="NAD(P)-bd_dom"/>
</dbReference>
<dbReference type="PATRIC" id="fig|1441095.3.peg.1317"/>
<feature type="domain" description="NAD(P)-binding" evidence="1">
    <location>
        <begin position="7"/>
        <end position="167"/>
    </location>
</feature>
<dbReference type="GO" id="GO:0004074">
    <property type="term" value="F:biliverdin reductase [NAD(P)H] activity"/>
    <property type="evidence" value="ECO:0007669"/>
    <property type="project" value="TreeGrafter"/>
</dbReference>